<dbReference type="CDD" id="cd02869">
    <property type="entry name" value="PseudoU_synth_RluA_like"/>
    <property type="match status" value="1"/>
</dbReference>
<dbReference type="Gene3D" id="3.30.2350.10">
    <property type="entry name" value="Pseudouridine synthase"/>
    <property type="match status" value="1"/>
</dbReference>
<dbReference type="EMBL" id="MHSR01000024">
    <property type="protein sequence ID" value="OHA45982.1"/>
    <property type="molecule type" value="Genomic_DNA"/>
</dbReference>
<dbReference type="PROSITE" id="PS01129">
    <property type="entry name" value="PSI_RLU"/>
    <property type="match status" value="1"/>
</dbReference>
<dbReference type="SUPFAM" id="SSF55120">
    <property type="entry name" value="Pseudouridine synthase"/>
    <property type="match status" value="1"/>
</dbReference>
<feature type="domain" description="Pseudouridine synthase RsuA/RluA-like" evidence="2">
    <location>
        <begin position="10"/>
        <end position="175"/>
    </location>
</feature>
<comment type="similarity">
    <text evidence="1">Belongs to the pseudouridine synthase RluA family.</text>
</comment>
<comment type="caution">
    <text evidence="3">The sequence shown here is derived from an EMBL/GenBank/DDBJ whole genome shotgun (WGS) entry which is preliminary data.</text>
</comment>
<dbReference type="InterPro" id="IPR050188">
    <property type="entry name" value="RluA_PseudoU_synthase"/>
</dbReference>
<dbReference type="Proteomes" id="UP000178869">
    <property type="component" value="Unassembled WGS sequence"/>
</dbReference>
<gene>
    <name evidence="3" type="ORF">A2828_00925</name>
</gene>
<dbReference type="InterPro" id="IPR006224">
    <property type="entry name" value="PsdUridine_synth_RluA-like_CS"/>
</dbReference>
<dbReference type="InterPro" id="IPR020103">
    <property type="entry name" value="PsdUridine_synth_cat_dom_sf"/>
</dbReference>
<dbReference type="PANTHER" id="PTHR21600">
    <property type="entry name" value="MITOCHONDRIAL RNA PSEUDOURIDINE SYNTHASE"/>
    <property type="match status" value="1"/>
</dbReference>
<name>A0A1G2PEF1_9BACT</name>
<accession>A0A1G2PEF1</accession>
<proteinExistence type="inferred from homology"/>
<dbReference type="GO" id="GO:0140098">
    <property type="term" value="F:catalytic activity, acting on RNA"/>
    <property type="evidence" value="ECO:0007669"/>
    <property type="project" value="UniProtKB-ARBA"/>
</dbReference>
<organism evidence="3 4">
    <name type="scientific">Candidatus Terrybacteria bacterium RIFCSPHIGHO2_01_FULL_43_35</name>
    <dbReference type="NCBI Taxonomy" id="1802361"/>
    <lineage>
        <taxon>Bacteria</taxon>
        <taxon>Candidatus Terryibacteriota</taxon>
    </lineage>
</organism>
<dbReference type="GO" id="GO:0009982">
    <property type="term" value="F:pseudouridine synthase activity"/>
    <property type="evidence" value="ECO:0007669"/>
    <property type="project" value="InterPro"/>
</dbReference>
<dbReference type="PANTHER" id="PTHR21600:SF87">
    <property type="entry name" value="RNA PSEUDOURIDYLATE SYNTHASE DOMAIN-CONTAINING PROTEIN 1"/>
    <property type="match status" value="1"/>
</dbReference>
<reference evidence="3 4" key="1">
    <citation type="journal article" date="2016" name="Nat. Commun.">
        <title>Thousands of microbial genomes shed light on interconnected biogeochemical processes in an aquifer system.</title>
        <authorList>
            <person name="Anantharaman K."/>
            <person name="Brown C.T."/>
            <person name="Hug L.A."/>
            <person name="Sharon I."/>
            <person name="Castelle C.J."/>
            <person name="Probst A.J."/>
            <person name="Thomas B.C."/>
            <person name="Singh A."/>
            <person name="Wilkins M.J."/>
            <person name="Karaoz U."/>
            <person name="Brodie E.L."/>
            <person name="Williams K.H."/>
            <person name="Hubbard S.S."/>
            <person name="Banfield J.F."/>
        </authorList>
    </citation>
    <scope>NUCLEOTIDE SEQUENCE [LARGE SCALE GENOMIC DNA]</scope>
</reference>
<dbReference type="Pfam" id="PF00849">
    <property type="entry name" value="PseudoU_synth_2"/>
    <property type="match status" value="1"/>
</dbReference>
<evidence type="ECO:0000259" key="2">
    <source>
        <dbReference type="Pfam" id="PF00849"/>
    </source>
</evidence>
<dbReference type="GO" id="GO:0000455">
    <property type="term" value="P:enzyme-directed rRNA pseudouridine synthesis"/>
    <property type="evidence" value="ECO:0007669"/>
    <property type="project" value="TreeGrafter"/>
</dbReference>
<evidence type="ECO:0000313" key="4">
    <source>
        <dbReference type="Proteomes" id="UP000178869"/>
    </source>
</evidence>
<dbReference type="AlphaFoldDB" id="A0A1G2PEF1"/>
<evidence type="ECO:0000313" key="3">
    <source>
        <dbReference type="EMBL" id="OHA45982.1"/>
    </source>
</evidence>
<evidence type="ECO:0000256" key="1">
    <source>
        <dbReference type="ARBA" id="ARBA00010876"/>
    </source>
</evidence>
<sequence length="251" mass="28493">MLDIVYEDDDIIVINKPPGIAVHPVKENDSKITVVRELIDYYPPIKKVGENQLRPGIVHRIDADTSGILVAAKNQKTFSWLKNKFASREVEKHYLAIVEGRMSSLKGTFKGKLGRIGGKFRLIDAGKLRPHEKLPEKLREAETEFKVLKRFQDATLVLLSPKTGRTHQLRVQLSAAGHPILGDKLYDSKTSAMRAERQMLHALSLTVSMPDGKRISLEAEPPYDFQNTLNDLSKRDEENKIEKNETHITYE</sequence>
<dbReference type="GO" id="GO:0003723">
    <property type="term" value="F:RNA binding"/>
    <property type="evidence" value="ECO:0007669"/>
    <property type="project" value="InterPro"/>
</dbReference>
<protein>
    <recommendedName>
        <fullName evidence="2">Pseudouridine synthase RsuA/RluA-like domain-containing protein</fullName>
    </recommendedName>
</protein>
<dbReference type="InterPro" id="IPR006145">
    <property type="entry name" value="PsdUridine_synth_RsuA/RluA"/>
</dbReference>